<dbReference type="EMBL" id="JAWQEG010000189">
    <property type="protein sequence ID" value="KAK3893673.1"/>
    <property type="molecule type" value="Genomic_DNA"/>
</dbReference>
<organism evidence="2 3">
    <name type="scientific">Petrolisthes cinctipes</name>
    <name type="common">Flat porcelain crab</name>
    <dbReference type="NCBI Taxonomy" id="88211"/>
    <lineage>
        <taxon>Eukaryota</taxon>
        <taxon>Metazoa</taxon>
        <taxon>Ecdysozoa</taxon>
        <taxon>Arthropoda</taxon>
        <taxon>Crustacea</taxon>
        <taxon>Multicrustacea</taxon>
        <taxon>Malacostraca</taxon>
        <taxon>Eumalacostraca</taxon>
        <taxon>Eucarida</taxon>
        <taxon>Decapoda</taxon>
        <taxon>Pleocyemata</taxon>
        <taxon>Anomura</taxon>
        <taxon>Galatheoidea</taxon>
        <taxon>Porcellanidae</taxon>
        <taxon>Petrolisthes</taxon>
    </lineage>
</organism>
<evidence type="ECO:0000313" key="3">
    <source>
        <dbReference type="Proteomes" id="UP001286313"/>
    </source>
</evidence>
<keyword evidence="3" id="KW-1185">Reference proteome</keyword>
<proteinExistence type="predicted"/>
<accession>A0AAE1GQ54</accession>
<protein>
    <submittedName>
        <fullName evidence="2">Uncharacterized protein</fullName>
    </submittedName>
</protein>
<feature type="compositionally biased region" description="Low complexity" evidence="1">
    <location>
        <begin position="54"/>
        <end position="66"/>
    </location>
</feature>
<sequence>MSTEDLSNSGNHTATAVAMRAPAFCNQENSQIAQLANLISQLTMEVSNLKKQINNNPSSRPSTPNRQHQRSRSRSTSNFCYYHRRFRDKAIKCEKTCSYMASNNNGEH</sequence>
<comment type="caution">
    <text evidence="2">The sequence shown here is derived from an EMBL/GenBank/DDBJ whole genome shotgun (WGS) entry which is preliminary data.</text>
</comment>
<evidence type="ECO:0000313" key="2">
    <source>
        <dbReference type="EMBL" id="KAK3893673.1"/>
    </source>
</evidence>
<reference evidence="2" key="1">
    <citation type="submission" date="2023-10" db="EMBL/GenBank/DDBJ databases">
        <title>Genome assemblies of two species of porcelain crab, Petrolisthes cinctipes and Petrolisthes manimaculis (Anomura: Porcellanidae).</title>
        <authorList>
            <person name="Angst P."/>
        </authorList>
    </citation>
    <scope>NUCLEOTIDE SEQUENCE</scope>
    <source>
        <strain evidence="2">PB745_01</strain>
        <tissue evidence="2">Gill</tissue>
    </source>
</reference>
<feature type="region of interest" description="Disordered" evidence="1">
    <location>
        <begin position="49"/>
        <end position="78"/>
    </location>
</feature>
<name>A0AAE1GQ54_PETCI</name>
<dbReference type="Proteomes" id="UP001286313">
    <property type="component" value="Unassembled WGS sequence"/>
</dbReference>
<gene>
    <name evidence="2" type="ORF">Pcinc_002518</name>
</gene>
<evidence type="ECO:0000256" key="1">
    <source>
        <dbReference type="SAM" id="MobiDB-lite"/>
    </source>
</evidence>
<dbReference type="AlphaFoldDB" id="A0AAE1GQ54"/>